<reference evidence="3" key="1">
    <citation type="journal article" date="2014" name="Science">
        <title>Ancient hybridizations among the ancestral genomes of bread wheat.</title>
        <authorList>
            <consortium name="International Wheat Genome Sequencing Consortium,"/>
            <person name="Marcussen T."/>
            <person name="Sandve S.R."/>
            <person name="Heier L."/>
            <person name="Spannagl M."/>
            <person name="Pfeifer M."/>
            <person name="Jakobsen K.S."/>
            <person name="Wulff B.B."/>
            <person name="Steuernagel B."/>
            <person name="Mayer K.F."/>
            <person name="Olsen O.A."/>
        </authorList>
    </citation>
    <scope>NUCLEOTIDE SEQUENCE [LARGE SCALE GENOMIC DNA]</scope>
    <source>
        <strain evidence="3">cv. AL8/78</strain>
    </source>
</reference>
<dbReference type="Proteomes" id="UP000015105">
    <property type="component" value="Chromosome 5D"/>
</dbReference>
<evidence type="ECO:0000256" key="1">
    <source>
        <dbReference type="SAM" id="SignalP"/>
    </source>
</evidence>
<organism evidence="2 3">
    <name type="scientific">Aegilops tauschii subsp. strangulata</name>
    <name type="common">Goatgrass</name>
    <dbReference type="NCBI Taxonomy" id="200361"/>
    <lineage>
        <taxon>Eukaryota</taxon>
        <taxon>Viridiplantae</taxon>
        <taxon>Streptophyta</taxon>
        <taxon>Embryophyta</taxon>
        <taxon>Tracheophyta</taxon>
        <taxon>Spermatophyta</taxon>
        <taxon>Magnoliopsida</taxon>
        <taxon>Liliopsida</taxon>
        <taxon>Poales</taxon>
        <taxon>Poaceae</taxon>
        <taxon>BOP clade</taxon>
        <taxon>Pooideae</taxon>
        <taxon>Triticodae</taxon>
        <taxon>Triticeae</taxon>
        <taxon>Triticinae</taxon>
        <taxon>Aegilops</taxon>
    </lineage>
</organism>
<feature type="signal peptide" evidence="1">
    <location>
        <begin position="1"/>
        <end position="23"/>
    </location>
</feature>
<evidence type="ECO:0000313" key="2">
    <source>
        <dbReference type="EnsemblPlants" id="AET5Gv21165000.7"/>
    </source>
</evidence>
<sequence>VPRLCSLLQLLTAYPLNLLTGDAGNVRRSMWLFSFLCASSGAKFSSAKIKILCGCYTMLCESRVRK</sequence>
<accession>A0A453MFC8</accession>
<protein>
    <submittedName>
        <fullName evidence="2">Uncharacterized protein</fullName>
    </submittedName>
</protein>
<name>A0A453MFC8_AEGTS</name>
<reference evidence="2" key="4">
    <citation type="submission" date="2019-03" db="UniProtKB">
        <authorList>
            <consortium name="EnsemblPlants"/>
        </authorList>
    </citation>
    <scope>IDENTIFICATION</scope>
</reference>
<reference evidence="3" key="2">
    <citation type="journal article" date="2017" name="Nat. Plants">
        <title>The Aegilops tauschii genome reveals multiple impacts of transposons.</title>
        <authorList>
            <person name="Zhao G."/>
            <person name="Zou C."/>
            <person name="Li K."/>
            <person name="Wang K."/>
            <person name="Li T."/>
            <person name="Gao L."/>
            <person name="Zhang X."/>
            <person name="Wang H."/>
            <person name="Yang Z."/>
            <person name="Liu X."/>
            <person name="Jiang W."/>
            <person name="Mao L."/>
            <person name="Kong X."/>
            <person name="Jiao Y."/>
            <person name="Jia J."/>
        </authorList>
    </citation>
    <scope>NUCLEOTIDE SEQUENCE [LARGE SCALE GENOMIC DNA]</scope>
    <source>
        <strain evidence="3">cv. AL8/78</strain>
    </source>
</reference>
<keyword evidence="3" id="KW-1185">Reference proteome</keyword>
<keyword evidence="1" id="KW-0732">Signal</keyword>
<dbReference type="EnsemblPlants" id="AET5Gv21165000.7">
    <property type="protein sequence ID" value="AET5Gv21165000.7"/>
    <property type="gene ID" value="AET5Gv21165000"/>
</dbReference>
<dbReference type="Gramene" id="AET5Gv21165000.7">
    <property type="protein sequence ID" value="AET5Gv21165000.7"/>
    <property type="gene ID" value="AET5Gv21165000"/>
</dbReference>
<proteinExistence type="predicted"/>
<dbReference type="AlphaFoldDB" id="A0A453MFC8"/>
<evidence type="ECO:0000313" key="3">
    <source>
        <dbReference type="Proteomes" id="UP000015105"/>
    </source>
</evidence>
<reference evidence="2" key="5">
    <citation type="journal article" date="2021" name="G3 (Bethesda)">
        <title>Aegilops tauschii genome assembly Aet v5.0 features greater sequence contiguity and improved annotation.</title>
        <authorList>
            <person name="Wang L."/>
            <person name="Zhu T."/>
            <person name="Rodriguez J.C."/>
            <person name="Deal K.R."/>
            <person name="Dubcovsky J."/>
            <person name="McGuire P.E."/>
            <person name="Lux T."/>
            <person name="Spannagl M."/>
            <person name="Mayer K.F.X."/>
            <person name="Baldrich P."/>
            <person name="Meyers B.C."/>
            <person name="Huo N."/>
            <person name="Gu Y.Q."/>
            <person name="Zhou H."/>
            <person name="Devos K.M."/>
            <person name="Bennetzen J.L."/>
            <person name="Unver T."/>
            <person name="Budak H."/>
            <person name="Gulick P.J."/>
            <person name="Galiba G."/>
            <person name="Kalapos B."/>
            <person name="Nelson D.R."/>
            <person name="Li P."/>
            <person name="You F.M."/>
            <person name="Luo M.C."/>
            <person name="Dvorak J."/>
        </authorList>
    </citation>
    <scope>NUCLEOTIDE SEQUENCE [LARGE SCALE GENOMIC DNA]</scope>
    <source>
        <strain evidence="2">cv. AL8/78</strain>
    </source>
</reference>
<feature type="chain" id="PRO_5019282183" evidence="1">
    <location>
        <begin position="24"/>
        <end position="66"/>
    </location>
</feature>
<reference evidence="2" key="3">
    <citation type="journal article" date="2017" name="Nature">
        <title>Genome sequence of the progenitor of the wheat D genome Aegilops tauschii.</title>
        <authorList>
            <person name="Luo M.C."/>
            <person name="Gu Y.Q."/>
            <person name="Puiu D."/>
            <person name="Wang H."/>
            <person name="Twardziok S.O."/>
            <person name="Deal K.R."/>
            <person name="Huo N."/>
            <person name="Zhu T."/>
            <person name="Wang L."/>
            <person name="Wang Y."/>
            <person name="McGuire P.E."/>
            <person name="Liu S."/>
            <person name="Long H."/>
            <person name="Ramasamy R.K."/>
            <person name="Rodriguez J.C."/>
            <person name="Van S.L."/>
            <person name="Yuan L."/>
            <person name="Wang Z."/>
            <person name="Xia Z."/>
            <person name="Xiao L."/>
            <person name="Anderson O.D."/>
            <person name="Ouyang S."/>
            <person name="Liang Y."/>
            <person name="Zimin A.V."/>
            <person name="Pertea G."/>
            <person name="Qi P."/>
            <person name="Bennetzen J.L."/>
            <person name="Dai X."/>
            <person name="Dawson M.W."/>
            <person name="Muller H.G."/>
            <person name="Kugler K."/>
            <person name="Rivarola-Duarte L."/>
            <person name="Spannagl M."/>
            <person name="Mayer K.F.X."/>
            <person name="Lu F.H."/>
            <person name="Bevan M.W."/>
            <person name="Leroy P."/>
            <person name="Li P."/>
            <person name="You F.M."/>
            <person name="Sun Q."/>
            <person name="Liu Z."/>
            <person name="Lyons E."/>
            <person name="Wicker T."/>
            <person name="Salzberg S.L."/>
            <person name="Devos K.M."/>
            <person name="Dvorak J."/>
        </authorList>
    </citation>
    <scope>NUCLEOTIDE SEQUENCE [LARGE SCALE GENOMIC DNA]</scope>
    <source>
        <strain evidence="2">cv. AL8/78</strain>
    </source>
</reference>